<dbReference type="EMBL" id="JAGSOG010000003">
    <property type="protein sequence ID" value="MBR7831891.1"/>
    <property type="molecule type" value="Genomic_DNA"/>
</dbReference>
<dbReference type="Proteomes" id="UP000675781">
    <property type="component" value="Unassembled WGS sequence"/>
</dbReference>
<gene>
    <name evidence="1" type="ORF">KDL01_01385</name>
</gene>
<evidence type="ECO:0000313" key="1">
    <source>
        <dbReference type="EMBL" id="MBR7831891.1"/>
    </source>
</evidence>
<evidence type="ECO:0008006" key="3">
    <source>
        <dbReference type="Google" id="ProtNLM"/>
    </source>
</evidence>
<organism evidence="1 2">
    <name type="scientific">Actinospica durhamensis</name>
    <dbReference type="NCBI Taxonomy" id="1508375"/>
    <lineage>
        <taxon>Bacteria</taxon>
        <taxon>Bacillati</taxon>
        <taxon>Actinomycetota</taxon>
        <taxon>Actinomycetes</taxon>
        <taxon>Catenulisporales</taxon>
        <taxon>Actinospicaceae</taxon>
        <taxon>Actinospica</taxon>
    </lineage>
</organism>
<comment type="caution">
    <text evidence="1">The sequence shown here is derived from an EMBL/GenBank/DDBJ whole genome shotgun (WGS) entry which is preliminary data.</text>
</comment>
<evidence type="ECO:0000313" key="2">
    <source>
        <dbReference type="Proteomes" id="UP000675781"/>
    </source>
</evidence>
<protein>
    <recommendedName>
        <fullName evidence="3">Phenazine antibiotic biosynthesis protein</fullName>
    </recommendedName>
</protein>
<dbReference type="RefSeq" id="WP_212526424.1">
    <property type="nucleotide sequence ID" value="NZ_JAGSOG010000003.1"/>
</dbReference>
<dbReference type="InterPro" id="IPR042099">
    <property type="entry name" value="ANL_N_sf"/>
</dbReference>
<accession>A0A941EIK7</accession>
<dbReference type="Gene3D" id="3.40.50.12780">
    <property type="entry name" value="N-terminal domain of ligase-like"/>
    <property type="match status" value="1"/>
</dbReference>
<keyword evidence="2" id="KW-1185">Reference proteome</keyword>
<dbReference type="SUPFAM" id="SSF56801">
    <property type="entry name" value="Acetyl-CoA synthetase-like"/>
    <property type="match status" value="1"/>
</dbReference>
<dbReference type="AlphaFoldDB" id="A0A941EIK7"/>
<name>A0A941EIK7_9ACTN</name>
<reference evidence="1" key="1">
    <citation type="submission" date="2021-04" db="EMBL/GenBank/DDBJ databases">
        <title>Genome based classification of Actinospica acidithermotolerans sp. nov., an actinobacterium isolated from an Indonesian hot spring.</title>
        <authorList>
            <person name="Kusuma A.B."/>
            <person name="Putra K.E."/>
            <person name="Nafisah S."/>
            <person name="Loh J."/>
            <person name="Nouioui I."/>
            <person name="Goodfellow M."/>
        </authorList>
    </citation>
    <scope>NUCLEOTIDE SEQUENCE</scope>
    <source>
        <strain evidence="1">CSCA 57</strain>
    </source>
</reference>
<proteinExistence type="predicted"/>
<sequence length="367" mass="40004">MPSADLGILDLPHGARPDPDEFIRAAMRWHFDPQTGSPFWLELAPGLGFDPLSDVKTLADLSLFPDVAGRMRDVRIRDLIPQGYGSRPPIAGVFESGGTTGGPKRVVVLEDWFERLLAWSDANLDAHGFGCGTDWLGLVPTGPHFVGEFFRRSAARRGGLAFAVDLDPRWVKKLIASGRGADAGGYAEHLIAQAVDVLRTQQIGVLAVTPPLMERLAADEELAVLIDERVGGIRWGGTQMDPDSRAMYRAEVFPNVALCGNYGSTMMLGVAGERPGLGEQDPCVFEPLAPWVTFSVVDPQTRLPVAYGERGRVVVSHVSRSFLLPNSLERDLATRIRPHEDFPGGDWVADIAPVAVFEDERVIEGVY</sequence>